<dbReference type="PROSITE" id="PS50977">
    <property type="entry name" value="HTH_TETR_2"/>
    <property type="match status" value="1"/>
</dbReference>
<evidence type="ECO:0000256" key="3">
    <source>
        <dbReference type="ARBA" id="ARBA00023163"/>
    </source>
</evidence>
<dbReference type="EMBL" id="FZMO01000287">
    <property type="protein sequence ID" value="SNQ49630.1"/>
    <property type="molecule type" value="Genomic_DNA"/>
</dbReference>
<dbReference type="InterPro" id="IPR036271">
    <property type="entry name" value="Tet_transcr_reg_TetR-rel_C_sf"/>
</dbReference>
<dbReference type="SUPFAM" id="SSF48498">
    <property type="entry name" value="Tetracyclin repressor-like, C-terminal domain"/>
    <property type="match status" value="1"/>
</dbReference>
<dbReference type="Gene3D" id="1.10.357.10">
    <property type="entry name" value="Tetracycline Repressor, domain 2"/>
    <property type="match status" value="1"/>
</dbReference>
<proteinExistence type="predicted"/>
<dbReference type="InterPro" id="IPR049445">
    <property type="entry name" value="TetR_SbtR-like_C"/>
</dbReference>
<dbReference type="PANTHER" id="PTHR30055">
    <property type="entry name" value="HTH-TYPE TRANSCRIPTIONAL REGULATOR RUTR"/>
    <property type="match status" value="1"/>
</dbReference>
<keyword evidence="3" id="KW-0804">Transcription</keyword>
<feature type="domain" description="HTH tetR-type" evidence="5">
    <location>
        <begin position="17"/>
        <end position="76"/>
    </location>
</feature>
<evidence type="ECO:0000256" key="2">
    <source>
        <dbReference type="ARBA" id="ARBA00023125"/>
    </source>
</evidence>
<protein>
    <submittedName>
        <fullName evidence="6">Transcriptional regulator, TetR family</fullName>
    </submittedName>
</protein>
<dbReference type="Pfam" id="PF00440">
    <property type="entry name" value="TetR_N"/>
    <property type="match status" value="1"/>
</dbReference>
<accession>A0A2I2KVE7</accession>
<dbReference type="PANTHER" id="PTHR30055:SF234">
    <property type="entry name" value="HTH-TYPE TRANSCRIPTIONAL REGULATOR BETI"/>
    <property type="match status" value="1"/>
</dbReference>
<organism evidence="6 7">
    <name type="scientific">Frankia canadensis</name>
    <dbReference type="NCBI Taxonomy" id="1836972"/>
    <lineage>
        <taxon>Bacteria</taxon>
        <taxon>Bacillati</taxon>
        <taxon>Actinomycetota</taxon>
        <taxon>Actinomycetes</taxon>
        <taxon>Frankiales</taxon>
        <taxon>Frankiaceae</taxon>
        <taxon>Frankia</taxon>
    </lineage>
</organism>
<dbReference type="InterPro" id="IPR050109">
    <property type="entry name" value="HTH-type_TetR-like_transc_reg"/>
</dbReference>
<name>A0A2I2KVE7_9ACTN</name>
<keyword evidence="2 4" id="KW-0238">DNA-binding</keyword>
<reference evidence="6 7" key="1">
    <citation type="submission" date="2017-06" db="EMBL/GenBank/DDBJ databases">
        <authorList>
            <person name="Kim H.J."/>
            <person name="Triplett B.A."/>
        </authorList>
    </citation>
    <scope>NUCLEOTIDE SEQUENCE [LARGE SCALE GENOMIC DNA]</scope>
    <source>
        <strain evidence="6">FRACA_ARgP5</strain>
    </source>
</reference>
<dbReference type="GO" id="GO:0003700">
    <property type="term" value="F:DNA-binding transcription factor activity"/>
    <property type="evidence" value="ECO:0007669"/>
    <property type="project" value="TreeGrafter"/>
</dbReference>
<dbReference type="PRINTS" id="PR00455">
    <property type="entry name" value="HTHTETR"/>
</dbReference>
<keyword evidence="1" id="KW-0805">Transcription regulation</keyword>
<dbReference type="GO" id="GO:0000976">
    <property type="term" value="F:transcription cis-regulatory region binding"/>
    <property type="evidence" value="ECO:0007669"/>
    <property type="project" value="TreeGrafter"/>
</dbReference>
<dbReference type="InterPro" id="IPR001647">
    <property type="entry name" value="HTH_TetR"/>
</dbReference>
<keyword evidence="7" id="KW-1185">Reference proteome</keyword>
<gene>
    <name evidence="6" type="ORF">FRACA_3570001</name>
</gene>
<evidence type="ECO:0000313" key="6">
    <source>
        <dbReference type="EMBL" id="SNQ49630.1"/>
    </source>
</evidence>
<evidence type="ECO:0000256" key="4">
    <source>
        <dbReference type="PROSITE-ProRule" id="PRU00335"/>
    </source>
</evidence>
<dbReference type="Proteomes" id="UP000234331">
    <property type="component" value="Unassembled WGS sequence"/>
</dbReference>
<evidence type="ECO:0000259" key="5">
    <source>
        <dbReference type="PROSITE" id="PS50977"/>
    </source>
</evidence>
<dbReference type="SUPFAM" id="SSF46689">
    <property type="entry name" value="Homeodomain-like"/>
    <property type="match status" value="1"/>
</dbReference>
<evidence type="ECO:0000313" key="7">
    <source>
        <dbReference type="Proteomes" id="UP000234331"/>
    </source>
</evidence>
<dbReference type="AlphaFoldDB" id="A0A2I2KVE7"/>
<sequence length="199" mass="21194">MTAGRTPAQRPTRADARRNREHLLAVARETFDEAGPDASLVEIARRAGVGQGTLYRHFPTRAALLRAVLASRIETLCRRAAELSANESPGDALAAWLRLLLDHARLNQGLAGAFMLEGPEASAVDCHRVITDAAADLLGHAQRTGAARPDLSSSDLIQLVVGIALATARSDDVGQADRLLTLALDAVRRNPPTGRVVNC</sequence>
<dbReference type="InterPro" id="IPR009057">
    <property type="entry name" value="Homeodomain-like_sf"/>
</dbReference>
<dbReference type="Pfam" id="PF21597">
    <property type="entry name" value="TetR_C_43"/>
    <property type="match status" value="1"/>
</dbReference>
<evidence type="ECO:0000256" key="1">
    <source>
        <dbReference type="ARBA" id="ARBA00023015"/>
    </source>
</evidence>
<feature type="DNA-binding region" description="H-T-H motif" evidence="4">
    <location>
        <begin position="39"/>
        <end position="58"/>
    </location>
</feature>